<reference evidence="2" key="1">
    <citation type="journal article" date="2021" name="Genome Biol. Evol.">
        <title>The assembled and annotated genome of the fairy-ring fungus Marasmius oreades.</title>
        <authorList>
            <person name="Hiltunen M."/>
            <person name="Ament-Velasquez S.L."/>
            <person name="Johannesson H."/>
        </authorList>
    </citation>
    <scope>NUCLEOTIDE SEQUENCE</scope>
    <source>
        <strain evidence="2">03SP1</strain>
    </source>
</reference>
<evidence type="ECO:0000256" key="1">
    <source>
        <dbReference type="SAM" id="SignalP"/>
    </source>
</evidence>
<protein>
    <submittedName>
        <fullName evidence="2">Uncharacterized protein</fullName>
    </submittedName>
</protein>
<name>A0A9P7USU1_9AGAR</name>
<dbReference type="EMBL" id="CM032185">
    <property type="protein sequence ID" value="KAG7093152.1"/>
    <property type="molecule type" value="Genomic_DNA"/>
</dbReference>
<keyword evidence="1" id="KW-0732">Signal</keyword>
<proteinExistence type="predicted"/>
<dbReference type="OrthoDB" id="5231894at2759"/>
<dbReference type="Gene3D" id="2.40.160.20">
    <property type="match status" value="1"/>
</dbReference>
<dbReference type="KEGG" id="more:E1B28_009435"/>
<accession>A0A9P7USU1</accession>
<dbReference type="Proteomes" id="UP001049176">
    <property type="component" value="Chromosome 5"/>
</dbReference>
<feature type="chain" id="PRO_5040234897" evidence="1">
    <location>
        <begin position="19"/>
        <end position="176"/>
    </location>
</feature>
<feature type="signal peptide" evidence="1">
    <location>
        <begin position="1"/>
        <end position="18"/>
    </location>
</feature>
<evidence type="ECO:0000313" key="3">
    <source>
        <dbReference type="Proteomes" id="UP001049176"/>
    </source>
</evidence>
<organism evidence="2 3">
    <name type="scientific">Marasmius oreades</name>
    <name type="common">fairy-ring Marasmius</name>
    <dbReference type="NCBI Taxonomy" id="181124"/>
    <lineage>
        <taxon>Eukaryota</taxon>
        <taxon>Fungi</taxon>
        <taxon>Dikarya</taxon>
        <taxon>Basidiomycota</taxon>
        <taxon>Agaricomycotina</taxon>
        <taxon>Agaricomycetes</taxon>
        <taxon>Agaricomycetidae</taxon>
        <taxon>Agaricales</taxon>
        <taxon>Marasmiineae</taxon>
        <taxon>Marasmiaceae</taxon>
        <taxon>Marasmius</taxon>
    </lineage>
</organism>
<comment type="caution">
    <text evidence="2">The sequence shown here is derived from an EMBL/GenBank/DDBJ whole genome shotgun (WGS) entry which is preliminary data.</text>
</comment>
<keyword evidence="3" id="KW-1185">Reference proteome</keyword>
<sequence length="176" mass="19304">MKFTSLLTAASLALGAFASSLDPPTFAKILEGTLQLDQSRGTIQGHEGKRFLVEFKGGNLTDPETGAVAASWENIGGQFGVTFDNQFIHSDVHLVFKWTDDNTYAHVELFGCGTIADGLFTYARIDTSSPTRQDWQDNFFMFHINPAGNDPVKPVAFYKMDIDWTGRINATAQTSG</sequence>
<evidence type="ECO:0000313" key="2">
    <source>
        <dbReference type="EMBL" id="KAG7093152.1"/>
    </source>
</evidence>
<dbReference type="GeneID" id="66078511"/>
<dbReference type="RefSeq" id="XP_043009622.1">
    <property type="nucleotide sequence ID" value="XM_043154331.1"/>
</dbReference>
<dbReference type="AlphaFoldDB" id="A0A9P7USU1"/>
<gene>
    <name evidence="2" type="ORF">E1B28_009435</name>
</gene>